<keyword evidence="3" id="KW-1185">Reference proteome</keyword>
<proteinExistence type="predicted"/>
<organism evidence="2 3">
    <name type="scientific">Aspergillus novoparasiticus</name>
    <dbReference type="NCBI Taxonomy" id="986946"/>
    <lineage>
        <taxon>Eukaryota</taxon>
        <taxon>Fungi</taxon>
        <taxon>Dikarya</taxon>
        <taxon>Ascomycota</taxon>
        <taxon>Pezizomycotina</taxon>
        <taxon>Eurotiomycetes</taxon>
        <taxon>Eurotiomycetidae</taxon>
        <taxon>Eurotiales</taxon>
        <taxon>Aspergillaceae</taxon>
        <taxon>Aspergillus</taxon>
        <taxon>Aspergillus subgen. Circumdati</taxon>
    </lineage>
</organism>
<sequence>MQSSGDVVYVGDMAKPVWRGSMYIAPGNRRPKSSHRCAFEQWIVRCSCPQGFDQLPTCPECNTWFLFPRLPVLLFHTQASRWQSTMIATYTYTGSTHVLSRQSSIGREKKETESETRPGVGQLLSAVLFCTIKITADRNRLGAPRGIATHARFAEIKDDKIRGPEAGNLRASWWATGRATRENDDTRLKKVKKSTACGRVDDRQPRRPSVGKAKPKVGEAKKKTIEDGNNSPRGGERPEVCVQI</sequence>
<reference evidence="2 3" key="1">
    <citation type="submission" date="2019-04" db="EMBL/GenBank/DDBJ databases">
        <title>Fungal friends and foes A comparative genomics study of 23 Aspergillus species from section Flavi.</title>
        <authorList>
            <consortium name="DOE Joint Genome Institute"/>
            <person name="Kjaerbolling I."/>
            <person name="Vesth T.C."/>
            <person name="Frisvad J.C."/>
            <person name="Nybo J.L."/>
            <person name="Theobald S."/>
            <person name="Kildgaard S."/>
            <person name="Petersen T.I."/>
            <person name="Kuo A."/>
            <person name="Sato A."/>
            <person name="Lyhne E.K."/>
            <person name="Kogle M.E."/>
            <person name="Wiebenga A."/>
            <person name="Kun R.S."/>
            <person name="Lubbers R.J."/>
            <person name="Makela M.R."/>
            <person name="Barry K."/>
            <person name="Chovatia M."/>
            <person name="Clum A."/>
            <person name="Daum C."/>
            <person name="Haridas S."/>
            <person name="He G."/>
            <person name="LaButti K."/>
            <person name="Lipzen A."/>
            <person name="Mondo S."/>
            <person name="Pangilinan J."/>
            <person name="Riley R."/>
            <person name="Salamov A."/>
            <person name="Simmons B.A."/>
            <person name="Magnuson J.K."/>
            <person name="Henrissat B."/>
            <person name="Mortensen U.H."/>
            <person name="Larsen T.O."/>
            <person name="De vries R.P."/>
            <person name="Grigoriev I.V."/>
            <person name="Machida M."/>
            <person name="Baker S.E."/>
            <person name="Andersen M.R."/>
        </authorList>
    </citation>
    <scope>NUCLEOTIDE SEQUENCE [LARGE SCALE GENOMIC DNA]</scope>
    <source>
        <strain evidence="2 3">CBS 126849</strain>
    </source>
</reference>
<feature type="compositionally biased region" description="Basic and acidic residues" evidence="1">
    <location>
        <begin position="234"/>
        <end position="244"/>
    </location>
</feature>
<accession>A0A5N6EIV5</accession>
<dbReference type="AlphaFoldDB" id="A0A5N6EIV5"/>
<evidence type="ECO:0000256" key="1">
    <source>
        <dbReference type="SAM" id="MobiDB-lite"/>
    </source>
</evidence>
<name>A0A5N6EIV5_9EURO</name>
<feature type="region of interest" description="Disordered" evidence="1">
    <location>
        <begin position="193"/>
        <end position="244"/>
    </location>
</feature>
<dbReference type="EMBL" id="ML733476">
    <property type="protein sequence ID" value="KAB8216704.1"/>
    <property type="molecule type" value="Genomic_DNA"/>
</dbReference>
<dbReference type="Proteomes" id="UP000326799">
    <property type="component" value="Unassembled WGS sequence"/>
</dbReference>
<protein>
    <submittedName>
        <fullName evidence="2">Uncharacterized protein</fullName>
    </submittedName>
</protein>
<evidence type="ECO:0000313" key="3">
    <source>
        <dbReference type="Proteomes" id="UP000326799"/>
    </source>
</evidence>
<feature type="compositionally biased region" description="Basic and acidic residues" evidence="1">
    <location>
        <begin position="216"/>
        <end position="226"/>
    </location>
</feature>
<evidence type="ECO:0000313" key="2">
    <source>
        <dbReference type="EMBL" id="KAB8216704.1"/>
    </source>
</evidence>
<gene>
    <name evidence="2" type="ORF">BDV33DRAFT_151955</name>
</gene>